<reference evidence="3" key="1">
    <citation type="journal article" date="2019" name="Int. J. Syst. Evol. Microbiol.">
        <title>The Global Catalogue of Microorganisms (GCM) 10K type strain sequencing project: providing services to taxonomists for standard genome sequencing and annotation.</title>
        <authorList>
            <consortium name="The Broad Institute Genomics Platform"/>
            <consortium name="The Broad Institute Genome Sequencing Center for Infectious Disease"/>
            <person name="Wu L."/>
            <person name="Ma J."/>
        </authorList>
    </citation>
    <scope>NUCLEOTIDE SEQUENCE [LARGE SCALE GENOMIC DNA]</scope>
    <source>
        <strain evidence="3">CCUG 62114</strain>
    </source>
</reference>
<keyword evidence="3" id="KW-1185">Reference proteome</keyword>
<evidence type="ECO:0000313" key="2">
    <source>
        <dbReference type="EMBL" id="MFD0963848.1"/>
    </source>
</evidence>
<comment type="caution">
    <text evidence="2">The sequence shown here is derived from an EMBL/GenBank/DDBJ whole genome shotgun (WGS) entry which is preliminary data.</text>
</comment>
<keyword evidence="1" id="KW-0472">Membrane</keyword>
<feature type="transmembrane region" description="Helical" evidence="1">
    <location>
        <begin position="12"/>
        <end position="33"/>
    </location>
</feature>
<evidence type="ECO:0000313" key="3">
    <source>
        <dbReference type="Proteomes" id="UP001596997"/>
    </source>
</evidence>
<dbReference type="Proteomes" id="UP001596997">
    <property type="component" value="Unassembled WGS sequence"/>
</dbReference>
<keyword evidence="1" id="KW-1133">Transmembrane helix</keyword>
<dbReference type="RefSeq" id="WP_377714985.1">
    <property type="nucleotide sequence ID" value="NZ_JBHTJM010000008.1"/>
</dbReference>
<organism evidence="2 3">
    <name type="scientific">Pseudofulvibacter geojedonensis</name>
    <dbReference type="NCBI Taxonomy" id="1123758"/>
    <lineage>
        <taxon>Bacteria</taxon>
        <taxon>Pseudomonadati</taxon>
        <taxon>Bacteroidota</taxon>
        <taxon>Flavobacteriia</taxon>
        <taxon>Flavobacteriales</taxon>
        <taxon>Flavobacteriaceae</taxon>
        <taxon>Pseudofulvibacter</taxon>
    </lineage>
</organism>
<evidence type="ECO:0000256" key="1">
    <source>
        <dbReference type="SAM" id="Phobius"/>
    </source>
</evidence>
<accession>A0ABW3I293</accession>
<sequence length="109" mass="12714">MVVLKKIKASSLMETLVATVLIVIVFMLASLTLNNILYNSTRKETGKINVHINELHYNYIHKQIEVPYYSSFKGWKVSIEKNEEDKLLYLEAKHSETNKIIERKIKAFD</sequence>
<name>A0ABW3I293_9FLAO</name>
<protein>
    <recommendedName>
        <fullName evidence="4">Type II secretion system protein</fullName>
    </recommendedName>
</protein>
<keyword evidence="1" id="KW-0812">Transmembrane</keyword>
<dbReference type="EMBL" id="JBHTJM010000008">
    <property type="protein sequence ID" value="MFD0963848.1"/>
    <property type="molecule type" value="Genomic_DNA"/>
</dbReference>
<gene>
    <name evidence="2" type="ORF">ACFQ1O_07500</name>
</gene>
<evidence type="ECO:0008006" key="4">
    <source>
        <dbReference type="Google" id="ProtNLM"/>
    </source>
</evidence>
<proteinExistence type="predicted"/>